<protein>
    <recommendedName>
        <fullName evidence="6">Cuticle protein</fullName>
    </recommendedName>
</protein>
<gene>
    <name evidence="4" type="ORF">DAPPUDRAFT_239781</name>
</gene>
<evidence type="ECO:0008006" key="6">
    <source>
        <dbReference type="Google" id="ProtNLM"/>
    </source>
</evidence>
<dbReference type="Pfam" id="PF00379">
    <property type="entry name" value="Chitin_bind_4"/>
    <property type="match status" value="1"/>
</dbReference>
<sequence length="712" mass="78285">MYRTSPPSPSLSPTPHVTSAPGGKLLDTKETPQQQQWDMRSWSFWTSILQHPILIRILPLERNGIKTNSTEGKVERINVMAVMMVEMSKQIGKQVEDNKRADNHNPHPDPIKVYCYNRQFIFWRKRASGAEPGNRIGTMLYMMGYSIVHFWAGQPPIISADVKTVIVVVVVWLLGLSWAKIDQVKNYKQFFHPNYPAVRQRFARAQPAIYAPGKALSWVDNYYERSYAPQPYSFGYEVNDGYNNYGHQQESDGTVTTGSYRVLLPDGRTQIVNFRADKNGYVADVKYEVSLFKPSSSSSSYSNRAPAATPAPSYKVPAKSVSPKAWTAFTQFKPAAKRASYKSDLIAAYGSKVIQDDPGRPAGFYKALDGNEIEYVQPITTPTTLSYVIAEPIDAYGNDPTTPVYSQNPATTEYQASTSTTTTPAPITAERDDAIVDSVGAWTAFKAADEDTSAPIYEAKAVYQVIPETDYGTSDPRPASESYVNDRAPAIIPAEFSSSQDVRISPAYGEVESTSTTPYQAAPSTQTNRVAPVPSSPQYEIATPEDGDSPWPSTPAYSVQPPVRPAIQPPSEPKIPEILSYDEPERPSTETYSPTDAVPAGAAPWSAFRQLPAANRIKPVPFYAREDYVAPTTYKPPIAFRFSSSASAENNQARPAAAAAAAAASSRRVSSAPAWTAWTAFRPTHHRSSAATTPAPSNSRLPSPLIFRQRKA</sequence>
<dbReference type="PROSITE" id="PS00233">
    <property type="entry name" value="CHIT_BIND_RR_1"/>
    <property type="match status" value="1"/>
</dbReference>
<accession>E9GA14</accession>
<dbReference type="PROSITE" id="PS51155">
    <property type="entry name" value="CHIT_BIND_RR_2"/>
    <property type="match status" value="1"/>
</dbReference>
<dbReference type="EMBL" id="GL732536">
    <property type="protein sequence ID" value="EFX83665.1"/>
    <property type="molecule type" value="Genomic_DNA"/>
</dbReference>
<dbReference type="PANTHER" id="PTHR12236">
    <property type="entry name" value="STRUCTURAL CONTITUENT OF CUTICLE"/>
    <property type="match status" value="1"/>
</dbReference>
<feature type="compositionally biased region" description="Polar residues" evidence="3">
    <location>
        <begin position="512"/>
        <end position="529"/>
    </location>
</feature>
<dbReference type="InterPro" id="IPR031311">
    <property type="entry name" value="CHIT_BIND_RR_consensus"/>
</dbReference>
<feature type="region of interest" description="Disordered" evidence="3">
    <location>
        <begin position="684"/>
        <end position="712"/>
    </location>
</feature>
<name>E9GA14_DAPPU</name>
<dbReference type="KEGG" id="dpx:DAPPUDRAFT_239781"/>
<reference evidence="4 5" key="1">
    <citation type="journal article" date="2011" name="Science">
        <title>The ecoresponsive genome of Daphnia pulex.</title>
        <authorList>
            <person name="Colbourne J.K."/>
            <person name="Pfrender M.E."/>
            <person name="Gilbert D."/>
            <person name="Thomas W.K."/>
            <person name="Tucker A."/>
            <person name="Oakley T.H."/>
            <person name="Tokishita S."/>
            <person name="Aerts A."/>
            <person name="Arnold G.J."/>
            <person name="Basu M.K."/>
            <person name="Bauer D.J."/>
            <person name="Caceres C.E."/>
            <person name="Carmel L."/>
            <person name="Casola C."/>
            <person name="Choi J.H."/>
            <person name="Detter J.C."/>
            <person name="Dong Q."/>
            <person name="Dusheyko S."/>
            <person name="Eads B.D."/>
            <person name="Frohlich T."/>
            <person name="Geiler-Samerotte K.A."/>
            <person name="Gerlach D."/>
            <person name="Hatcher P."/>
            <person name="Jogdeo S."/>
            <person name="Krijgsveld J."/>
            <person name="Kriventseva E.V."/>
            <person name="Kultz D."/>
            <person name="Laforsch C."/>
            <person name="Lindquist E."/>
            <person name="Lopez J."/>
            <person name="Manak J.R."/>
            <person name="Muller J."/>
            <person name="Pangilinan J."/>
            <person name="Patwardhan R.P."/>
            <person name="Pitluck S."/>
            <person name="Pritham E.J."/>
            <person name="Rechtsteiner A."/>
            <person name="Rho M."/>
            <person name="Rogozin I.B."/>
            <person name="Sakarya O."/>
            <person name="Salamov A."/>
            <person name="Schaack S."/>
            <person name="Shapiro H."/>
            <person name="Shiga Y."/>
            <person name="Skalitzky C."/>
            <person name="Smith Z."/>
            <person name="Souvorov A."/>
            <person name="Sung W."/>
            <person name="Tang Z."/>
            <person name="Tsuchiya D."/>
            <person name="Tu H."/>
            <person name="Vos H."/>
            <person name="Wang M."/>
            <person name="Wolf Y.I."/>
            <person name="Yamagata H."/>
            <person name="Yamada T."/>
            <person name="Ye Y."/>
            <person name="Shaw J.R."/>
            <person name="Andrews J."/>
            <person name="Crease T.J."/>
            <person name="Tang H."/>
            <person name="Lucas S.M."/>
            <person name="Robertson H.M."/>
            <person name="Bork P."/>
            <person name="Koonin E.V."/>
            <person name="Zdobnov E.M."/>
            <person name="Grigoriev I.V."/>
            <person name="Lynch M."/>
            <person name="Boore J.L."/>
        </authorList>
    </citation>
    <scope>NUCLEOTIDE SEQUENCE [LARGE SCALE GENOMIC DNA]</scope>
</reference>
<dbReference type="eggNOG" id="ENOG502S4KI">
    <property type="taxonomic scope" value="Eukaryota"/>
</dbReference>
<evidence type="ECO:0000313" key="5">
    <source>
        <dbReference type="Proteomes" id="UP000000305"/>
    </source>
</evidence>
<dbReference type="InParanoid" id="E9GA14"/>
<keyword evidence="1 2" id="KW-0193">Cuticle</keyword>
<organism evidence="4 5">
    <name type="scientific">Daphnia pulex</name>
    <name type="common">Water flea</name>
    <dbReference type="NCBI Taxonomy" id="6669"/>
    <lineage>
        <taxon>Eukaryota</taxon>
        <taxon>Metazoa</taxon>
        <taxon>Ecdysozoa</taxon>
        <taxon>Arthropoda</taxon>
        <taxon>Crustacea</taxon>
        <taxon>Branchiopoda</taxon>
        <taxon>Diplostraca</taxon>
        <taxon>Cladocera</taxon>
        <taxon>Anomopoda</taxon>
        <taxon>Daphniidae</taxon>
        <taxon>Daphnia</taxon>
    </lineage>
</organism>
<dbReference type="OrthoDB" id="6884310at2759"/>
<dbReference type="InterPro" id="IPR051217">
    <property type="entry name" value="Insect_Cuticle_Struc_Prot"/>
</dbReference>
<dbReference type="HOGENOM" id="CLU_387933_0_0_1"/>
<evidence type="ECO:0000256" key="3">
    <source>
        <dbReference type="SAM" id="MobiDB-lite"/>
    </source>
</evidence>
<keyword evidence="5" id="KW-1185">Reference proteome</keyword>
<dbReference type="InterPro" id="IPR000618">
    <property type="entry name" value="Insect_cuticle"/>
</dbReference>
<feature type="region of interest" description="Disordered" evidence="3">
    <location>
        <begin position="509"/>
        <end position="559"/>
    </location>
</feature>
<feature type="region of interest" description="Disordered" evidence="3">
    <location>
        <begin position="1"/>
        <end position="32"/>
    </location>
</feature>
<dbReference type="Proteomes" id="UP000000305">
    <property type="component" value="Unassembled WGS sequence"/>
</dbReference>
<dbReference type="GO" id="GO:0031012">
    <property type="term" value="C:extracellular matrix"/>
    <property type="evidence" value="ECO:0000318"/>
    <property type="project" value="GO_Central"/>
</dbReference>
<proteinExistence type="predicted"/>
<evidence type="ECO:0000313" key="4">
    <source>
        <dbReference type="EMBL" id="EFX83665.1"/>
    </source>
</evidence>
<dbReference type="PANTHER" id="PTHR12236:SF79">
    <property type="entry name" value="CUTICULAR PROTEIN 50CB-RELATED"/>
    <property type="match status" value="1"/>
</dbReference>
<dbReference type="AlphaFoldDB" id="E9GA14"/>
<evidence type="ECO:0000256" key="1">
    <source>
        <dbReference type="ARBA" id="ARBA00022460"/>
    </source>
</evidence>
<dbReference type="GO" id="GO:0042302">
    <property type="term" value="F:structural constituent of cuticle"/>
    <property type="evidence" value="ECO:0007669"/>
    <property type="project" value="UniProtKB-UniRule"/>
</dbReference>
<evidence type="ECO:0000256" key="2">
    <source>
        <dbReference type="PROSITE-ProRule" id="PRU00497"/>
    </source>
</evidence>
<feature type="region of interest" description="Disordered" evidence="3">
    <location>
        <begin position="293"/>
        <end position="314"/>
    </location>
</feature>
<feature type="compositionally biased region" description="Pro residues" evidence="3">
    <location>
        <begin position="1"/>
        <end position="12"/>
    </location>
</feature>